<sequence>MSCPQSIDDFIPEQFKLLDTISSHSNNFVCFCNHCHSKLFDETSSAGVQEDQIQKLLNNHLLIKEVHCIACHGFVGFKIKSFIPDQYGYIYKTQKVGGLNDFKNFLLCLENGISEEQRYAKFIKTNKKYIDKYFICVTNVVANFKSRS</sequence>
<comment type="caution">
    <text evidence="1">The sequence shown here is derived from an EMBL/GenBank/DDBJ whole genome shotgun (WGS) entry which is preliminary data.</text>
</comment>
<proteinExistence type="predicted"/>
<evidence type="ECO:0000313" key="1">
    <source>
        <dbReference type="EMBL" id="KGR09199.1"/>
    </source>
</evidence>
<accession>A0AB34PQH9</accession>
<dbReference type="Proteomes" id="UP000030161">
    <property type="component" value="Unassembled WGS sequence"/>
</dbReference>
<evidence type="ECO:0000313" key="2">
    <source>
        <dbReference type="Proteomes" id="UP000030161"/>
    </source>
</evidence>
<gene>
    <name evidence="1" type="ORF">MG3_03957</name>
</gene>
<evidence type="ECO:0008006" key="3">
    <source>
        <dbReference type="Google" id="ProtNLM"/>
    </source>
</evidence>
<organism evidence="1 2">
    <name type="scientific">Candida albicans P78048</name>
    <dbReference type="NCBI Taxonomy" id="1094989"/>
    <lineage>
        <taxon>Eukaryota</taxon>
        <taxon>Fungi</taxon>
        <taxon>Dikarya</taxon>
        <taxon>Ascomycota</taxon>
        <taxon>Saccharomycotina</taxon>
        <taxon>Pichiomycetes</taxon>
        <taxon>Debaryomycetaceae</taxon>
        <taxon>Candida/Lodderomyces clade</taxon>
        <taxon>Candida</taxon>
    </lineage>
</organism>
<protein>
    <recommendedName>
        <fullName evidence="3">Yippee domain-containing protein</fullName>
    </recommendedName>
</protein>
<dbReference type="EMBL" id="AJIX01000027">
    <property type="protein sequence ID" value="KGR09199.1"/>
    <property type="molecule type" value="Genomic_DNA"/>
</dbReference>
<reference evidence="1 2" key="1">
    <citation type="submission" date="2013-12" db="EMBL/GenBank/DDBJ databases">
        <title>The Genome Sequence of Candida albicans P78048.</title>
        <authorList>
            <consortium name="The Broad Institute Genome Sequencing Platform"/>
            <consortium name="The Broad Institute Genome Sequencing Center for Infectious Disease"/>
            <person name="Cuomo C."/>
            <person name="Bennett R."/>
            <person name="Hirakawa M."/>
            <person name="Noverr M."/>
            <person name="Mitchell A."/>
            <person name="Young S.K."/>
            <person name="Zeng Q."/>
            <person name="Gargeya S."/>
            <person name="Fitzgerald M."/>
            <person name="Abouelleil A."/>
            <person name="Alvarado L."/>
            <person name="Berlin A.M."/>
            <person name="Chapman S.B."/>
            <person name="Dewar J."/>
            <person name="Goldberg J."/>
            <person name="Griggs A."/>
            <person name="Gujja S."/>
            <person name="Hansen M."/>
            <person name="Howarth C."/>
            <person name="Imamovic A."/>
            <person name="Larimer J."/>
            <person name="McCowan C."/>
            <person name="Murphy C."/>
            <person name="Pearson M."/>
            <person name="Priest M."/>
            <person name="Roberts A."/>
            <person name="Saif S."/>
            <person name="Shea T."/>
            <person name="Sykes S."/>
            <person name="Wortman J."/>
            <person name="Nusbaum C."/>
            <person name="Birren B."/>
        </authorList>
    </citation>
    <scope>NUCLEOTIDE SEQUENCE [LARGE SCALE GENOMIC DNA]</scope>
    <source>
        <strain evidence="1 2">P78048</strain>
    </source>
</reference>
<name>A0AB34PQH9_CANAX</name>
<dbReference type="AlphaFoldDB" id="A0AB34PQH9"/>